<protein>
    <submittedName>
        <fullName evidence="2">Uncharacterized protein</fullName>
    </submittedName>
</protein>
<feature type="signal peptide" evidence="1">
    <location>
        <begin position="1"/>
        <end position="22"/>
    </location>
</feature>
<evidence type="ECO:0000313" key="2">
    <source>
        <dbReference type="EMBL" id="GAA4189973.1"/>
    </source>
</evidence>
<evidence type="ECO:0000256" key="1">
    <source>
        <dbReference type="SAM" id="SignalP"/>
    </source>
</evidence>
<dbReference type="EMBL" id="BAABAQ010000004">
    <property type="protein sequence ID" value="GAA4189973.1"/>
    <property type="molecule type" value="Genomic_DNA"/>
</dbReference>
<reference evidence="3" key="1">
    <citation type="journal article" date="2019" name="Int. J. Syst. Evol. Microbiol.">
        <title>The Global Catalogue of Microorganisms (GCM) 10K type strain sequencing project: providing services to taxonomists for standard genome sequencing and annotation.</title>
        <authorList>
            <consortium name="The Broad Institute Genomics Platform"/>
            <consortium name="The Broad Institute Genome Sequencing Center for Infectious Disease"/>
            <person name="Wu L."/>
            <person name="Ma J."/>
        </authorList>
    </citation>
    <scope>NUCLEOTIDE SEQUENCE [LARGE SCALE GENOMIC DNA]</scope>
    <source>
        <strain evidence="3">JCM 17388</strain>
    </source>
</reference>
<keyword evidence="1" id="KW-0732">Signal</keyword>
<evidence type="ECO:0000313" key="3">
    <source>
        <dbReference type="Proteomes" id="UP001501251"/>
    </source>
</evidence>
<feature type="chain" id="PRO_5046060843" evidence="1">
    <location>
        <begin position="23"/>
        <end position="84"/>
    </location>
</feature>
<name>A0ABP8AT39_9ACTN</name>
<gene>
    <name evidence="2" type="ORF">GCM10022252_27500</name>
</gene>
<dbReference type="Proteomes" id="UP001501251">
    <property type="component" value="Unassembled WGS sequence"/>
</dbReference>
<comment type="caution">
    <text evidence="2">The sequence shown here is derived from an EMBL/GenBank/DDBJ whole genome shotgun (WGS) entry which is preliminary data.</text>
</comment>
<sequence>MKIRRLHAAVVLAAAVSVGALAGAAPASAVNHTSASERWEIVFGPYPTLEECLAEREIMLAYGDPTGPCLGSPSFGYRFKVYIT</sequence>
<dbReference type="RefSeq" id="WP_344918213.1">
    <property type="nucleotide sequence ID" value="NZ_BAABAQ010000004.1"/>
</dbReference>
<organism evidence="2 3">
    <name type="scientific">Streptosporangium oxazolinicum</name>
    <dbReference type="NCBI Taxonomy" id="909287"/>
    <lineage>
        <taxon>Bacteria</taxon>
        <taxon>Bacillati</taxon>
        <taxon>Actinomycetota</taxon>
        <taxon>Actinomycetes</taxon>
        <taxon>Streptosporangiales</taxon>
        <taxon>Streptosporangiaceae</taxon>
        <taxon>Streptosporangium</taxon>
    </lineage>
</organism>
<proteinExistence type="predicted"/>
<accession>A0ABP8AT39</accession>
<keyword evidence="3" id="KW-1185">Reference proteome</keyword>